<sequence length="527" mass="59022">MYKMCLRKYMACVSHGWRALLLHANICTPSATIALHRPFDSLESAEPARSDNSVISDLEGTLLRSKSSFPYYMLVALEAGGALRALLLLTAVPITWLLHYAFSEEASLRLLIFITFAGLKAHAVKTVAQGVLPKFCLEDMSLTSFKLFTACSKRYSITSMPRIMMQPFLIDHLGVKQVLGTELQVTENGVYTGFVRHPGIIAGKNKAKTMKEKLHGRYPDIGLGDNRTDYQFLALCKKSYLVSASTNVRAVPRKLYLKPLIFHDGRLVCLPTPLTSLAIFLWLPFGFVLAVIRMAVGILLPMKWALLIEAMLGVGLRLGGSPPPEEDNQNQHMMFVCSHRSLLDPVFLSFVLRRRLTALTYSISRLSEVLSPIKTVRLTRSRREDSSTIQTLLQDGDLAICPEGTTCREPFLLRFSSLFAELANQIVPVTINMKIVIFHGTTARGWKAIDSLFFFMNPRPMYEVSFLDKLPLKLTCSGGKSSHEVANYCQKLLAESLGYQCTNLTRRDKYMMLAGNDGIVRETAKQY</sequence>
<keyword evidence="2" id="KW-1185">Reference proteome</keyword>
<gene>
    <name evidence="1" type="ORF">O6H91_08G030400</name>
</gene>
<evidence type="ECO:0000313" key="2">
    <source>
        <dbReference type="Proteomes" id="UP001162992"/>
    </source>
</evidence>
<name>A0ACC2CW80_DIPCM</name>
<comment type="caution">
    <text evidence="1">The sequence shown here is derived from an EMBL/GenBank/DDBJ whole genome shotgun (WGS) entry which is preliminary data.</text>
</comment>
<reference evidence="2" key="1">
    <citation type="journal article" date="2024" name="Proc. Natl. Acad. Sci. U.S.A.">
        <title>Extraordinary preservation of gene collinearity over three hundred million years revealed in homosporous lycophytes.</title>
        <authorList>
            <person name="Li C."/>
            <person name="Wickell D."/>
            <person name="Kuo L.Y."/>
            <person name="Chen X."/>
            <person name="Nie B."/>
            <person name="Liao X."/>
            <person name="Peng D."/>
            <person name="Ji J."/>
            <person name="Jenkins J."/>
            <person name="Williams M."/>
            <person name="Shu S."/>
            <person name="Plott C."/>
            <person name="Barry K."/>
            <person name="Rajasekar S."/>
            <person name="Grimwood J."/>
            <person name="Han X."/>
            <person name="Sun S."/>
            <person name="Hou Z."/>
            <person name="He W."/>
            <person name="Dai G."/>
            <person name="Sun C."/>
            <person name="Schmutz J."/>
            <person name="Leebens-Mack J.H."/>
            <person name="Li F.W."/>
            <person name="Wang L."/>
        </authorList>
    </citation>
    <scope>NUCLEOTIDE SEQUENCE [LARGE SCALE GENOMIC DNA]</scope>
    <source>
        <strain evidence="2">cv. PW_Plant_1</strain>
    </source>
</reference>
<dbReference type="EMBL" id="CM055099">
    <property type="protein sequence ID" value="KAJ7546220.1"/>
    <property type="molecule type" value="Genomic_DNA"/>
</dbReference>
<protein>
    <submittedName>
        <fullName evidence="1">Uncharacterized protein</fullName>
    </submittedName>
</protein>
<proteinExistence type="predicted"/>
<dbReference type="Proteomes" id="UP001162992">
    <property type="component" value="Chromosome 8"/>
</dbReference>
<organism evidence="1 2">
    <name type="scientific">Diphasiastrum complanatum</name>
    <name type="common">Issler's clubmoss</name>
    <name type="synonym">Lycopodium complanatum</name>
    <dbReference type="NCBI Taxonomy" id="34168"/>
    <lineage>
        <taxon>Eukaryota</taxon>
        <taxon>Viridiplantae</taxon>
        <taxon>Streptophyta</taxon>
        <taxon>Embryophyta</taxon>
        <taxon>Tracheophyta</taxon>
        <taxon>Lycopodiopsida</taxon>
        <taxon>Lycopodiales</taxon>
        <taxon>Lycopodiaceae</taxon>
        <taxon>Lycopodioideae</taxon>
        <taxon>Diphasiastrum</taxon>
    </lineage>
</organism>
<accession>A0ACC2CW80</accession>
<evidence type="ECO:0000313" key="1">
    <source>
        <dbReference type="EMBL" id="KAJ7546220.1"/>
    </source>
</evidence>